<dbReference type="InterPro" id="IPR001387">
    <property type="entry name" value="Cro/C1-type_HTH"/>
</dbReference>
<dbReference type="PROSITE" id="PS50943">
    <property type="entry name" value="HTH_CROC1"/>
    <property type="match status" value="1"/>
</dbReference>
<dbReference type="Gene3D" id="1.10.260.40">
    <property type="entry name" value="lambda repressor-like DNA-binding domains"/>
    <property type="match status" value="1"/>
</dbReference>
<name>A0A212JDZ4_9PROT</name>
<accession>A0A212JDZ4</accession>
<dbReference type="SMART" id="SM00530">
    <property type="entry name" value="HTH_XRE"/>
    <property type="match status" value="1"/>
</dbReference>
<dbReference type="Pfam" id="PF01381">
    <property type="entry name" value="HTH_3"/>
    <property type="match status" value="1"/>
</dbReference>
<dbReference type="CDD" id="cd00093">
    <property type="entry name" value="HTH_XRE"/>
    <property type="match status" value="1"/>
</dbReference>
<evidence type="ECO:0000259" key="1">
    <source>
        <dbReference type="PROSITE" id="PS50943"/>
    </source>
</evidence>
<evidence type="ECO:0000313" key="2">
    <source>
        <dbReference type="EMBL" id="SBV97660.1"/>
    </source>
</evidence>
<dbReference type="EMBL" id="FLUO01000001">
    <property type="protein sequence ID" value="SBV97660.1"/>
    <property type="molecule type" value="Genomic_DNA"/>
</dbReference>
<reference evidence="2" key="1">
    <citation type="submission" date="2016-04" db="EMBL/GenBank/DDBJ databases">
        <authorList>
            <person name="Evans L.H."/>
            <person name="Alamgir A."/>
            <person name="Owens N."/>
            <person name="Weber N.D."/>
            <person name="Virtaneva K."/>
            <person name="Barbian K."/>
            <person name="Babar A."/>
            <person name="Rosenke K."/>
        </authorList>
    </citation>
    <scope>NUCLEOTIDE SEQUENCE</scope>
    <source>
        <strain evidence="2">86</strain>
    </source>
</reference>
<organism evidence="2">
    <name type="scientific">uncultured Alphaproteobacteria bacterium</name>
    <dbReference type="NCBI Taxonomy" id="91750"/>
    <lineage>
        <taxon>Bacteria</taxon>
        <taxon>Pseudomonadati</taxon>
        <taxon>Pseudomonadota</taxon>
        <taxon>Alphaproteobacteria</taxon>
        <taxon>environmental samples</taxon>
    </lineage>
</organism>
<feature type="domain" description="HTH cro/C1-type" evidence="1">
    <location>
        <begin position="6"/>
        <end position="61"/>
    </location>
</feature>
<proteinExistence type="predicted"/>
<gene>
    <name evidence="2" type="ORF">KL86APRO_10913</name>
</gene>
<dbReference type="AlphaFoldDB" id="A0A212JDZ4"/>
<sequence>MEQSWIADRLAELGKKKLELAQALGLPPTRVSEILRGRRDIHVSELLPLARCLEMDPMTVLLLCAPPPAHLRPPEPAAPPPADLADDEQAWLAAFRALPEAERERWLRAVRNF</sequence>
<dbReference type="GO" id="GO:0003677">
    <property type="term" value="F:DNA binding"/>
    <property type="evidence" value="ECO:0007669"/>
    <property type="project" value="InterPro"/>
</dbReference>
<dbReference type="SUPFAM" id="SSF47413">
    <property type="entry name" value="lambda repressor-like DNA-binding domains"/>
    <property type="match status" value="1"/>
</dbReference>
<dbReference type="InterPro" id="IPR010982">
    <property type="entry name" value="Lambda_DNA-bd_dom_sf"/>
</dbReference>
<protein>
    <recommendedName>
        <fullName evidence="1">HTH cro/C1-type domain-containing protein</fullName>
    </recommendedName>
</protein>